<dbReference type="InterPro" id="IPR012677">
    <property type="entry name" value="Nucleotide-bd_a/b_plait_sf"/>
</dbReference>
<dbReference type="PANTHER" id="PTHR32343:SF16">
    <property type="entry name" value="RNA-BINDING (RRM_RBD_RNP MOTIFS) FAMILY PROTEIN"/>
    <property type="match status" value="1"/>
</dbReference>
<evidence type="ECO:0000313" key="4">
    <source>
        <dbReference type="Proteomes" id="UP001314170"/>
    </source>
</evidence>
<dbReference type="GO" id="GO:0003723">
    <property type="term" value="F:RNA binding"/>
    <property type="evidence" value="ECO:0007669"/>
    <property type="project" value="UniProtKB-UniRule"/>
</dbReference>
<accession>A0AAV1R4W8</accession>
<dbReference type="AlphaFoldDB" id="A0AAV1R4W8"/>
<name>A0AAV1R4W8_9ROSI</name>
<dbReference type="PANTHER" id="PTHR32343">
    <property type="entry name" value="SERINE/ARGININE-RICH SPLICING FACTOR"/>
    <property type="match status" value="1"/>
</dbReference>
<organism evidence="3 4">
    <name type="scientific">Dovyalis caffra</name>
    <dbReference type="NCBI Taxonomy" id="77055"/>
    <lineage>
        <taxon>Eukaryota</taxon>
        <taxon>Viridiplantae</taxon>
        <taxon>Streptophyta</taxon>
        <taxon>Embryophyta</taxon>
        <taxon>Tracheophyta</taxon>
        <taxon>Spermatophyta</taxon>
        <taxon>Magnoliopsida</taxon>
        <taxon>eudicotyledons</taxon>
        <taxon>Gunneridae</taxon>
        <taxon>Pentapetalae</taxon>
        <taxon>rosids</taxon>
        <taxon>fabids</taxon>
        <taxon>Malpighiales</taxon>
        <taxon>Salicaceae</taxon>
        <taxon>Flacourtieae</taxon>
        <taxon>Dovyalis</taxon>
    </lineage>
</organism>
<dbReference type="PROSITE" id="PS50102">
    <property type="entry name" value="RRM"/>
    <property type="match status" value="1"/>
</dbReference>
<dbReference type="InterPro" id="IPR000504">
    <property type="entry name" value="RRM_dom"/>
</dbReference>
<dbReference type="Proteomes" id="UP001314170">
    <property type="component" value="Unassembled WGS sequence"/>
</dbReference>
<gene>
    <name evidence="3" type="ORF">DCAF_LOCUS5746</name>
</gene>
<dbReference type="SUPFAM" id="SSF54928">
    <property type="entry name" value="RNA-binding domain, RBD"/>
    <property type="match status" value="1"/>
</dbReference>
<dbReference type="SMART" id="SM00360">
    <property type="entry name" value="RRM"/>
    <property type="match status" value="1"/>
</dbReference>
<keyword evidence="4" id="KW-1185">Reference proteome</keyword>
<evidence type="ECO:0000313" key="3">
    <source>
        <dbReference type="EMBL" id="CAK7328027.1"/>
    </source>
</evidence>
<comment type="caution">
    <text evidence="3">The sequence shown here is derived from an EMBL/GenBank/DDBJ whole genome shotgun (WGS) entry which is preliminary data.</text>
</comment>
<keyword evidence="1" id="KW-0694">RNA-binding</keyword>
<dbReference type="Gene3D" id="3.30.70.330">
    <property type="match status" value="1"/>
</dbReference>
<protein>
    <recommendedName>
        <fullName evidence="2">RRM domain-containing protein</fullName>
    </recommendedName>
</protein>
<dbReference type="EMBL" id="CAWUPB010000892">
    <property type="protein sequence ID" value="CAK7328027.1"/>
    <property type="molecule type" value="Genomic_DNA"/>
</dbReference>
<evidence type="ECO:0000259" key="2">
    <source>
        <dbReference type="PROSITE" id="PS50102"/>
    </source>
</evidence>
<feature type="domain" description="RRM" evidence="2">
    <location>
        <begin position="6"/>
        <end position="80"/>
    </location>
</feature>
<evidence type="ECO:0000256" key="1">
    <source>
        <dbReference type="PROSITE-ProRule" id="PRU00176"/>
    </source>
</evidence>
<proteinExistence type="predicted"/>
<sequence length="253" mass="26683">MYPGGYTAEVTSLAPKATEKDVHDFFSYCGAVEHVEIIRSGEYACTAYVTFKDAYGLQTAILLSGATIADQRVCITQWGTFVDESDPWNTPWKNEENTSSEGIHVNQFVSNPGEAMTLAQEVVKTMLSKGYVLGKDAMVKAKAFDESHQVSATAAAKVAELSNRIGLTDKIHAGMETVKCVDERYHVSEITKSAASATGTAALAAATYTGKTAAAAANAVVNSSYFAKGALWVSGVLTQAADAAADLGKKASS</sequence>
<dbReference type="InterPro" id="IPR035979">
    <property type="entry name" value="RBD_domain_sf"/>
</dbReference>
<reference evidence="3 4" key="1">
    <citation type="submission" date="2024-01" db="EMBL/GenBank/DDBJ databases">
        <authorList>
            <person name="Waweru B."/>
        </authorList>
    </citation>
    <scope>NUCLEOTIDE SEQUENCE [LARGE SCALE GENOMIC DNA]</scope>
</reference>
<dbReference type="Pfam" id="PF00076">
    <property type="entry name" value="RRM_1"/>
    <property type="match status" value="1"/>
</dbReference>